<proteinExistence type="predicted"/>
<dbReference type="InterPro" id="IPR015415">
    <property type="entry name" value="Spast_Vps4_C"/>
</dbReference>
<name>A0A8U0PFW9_SALNM</name>
<dbReference type="Gene3D" id="1.10.8.60">
    <property type="match status" value="1"/>
</dbReference>
<feature type="domain" description="Spastin/Vps4 C-terminal" evidence="3">
    <location>
        <begin position="18"/>
        <end position="76"/>
    </location>
</feature>
<dbReference type="Proteomes" id="UP000808372">
    <property type="component" value="Chromosome 28"/>
</dbReference>
<gene>
    <name evidence="5" type="primary">LOC120023146</name>
</gene>
<dbReference type="GeneID" id="120023146"/>
<organism evidence="4 5">
    <name type="scientific">Salvelinus namaycush</name>
    <name type="common">Lake trout</name>
    <name type="synonym">Salmo namaycush</name>
    <dbReference type="NCBI Taxonomy" id="8040"/>
    <lineage>
        <taxon>Eukaryota</taxon>
        <taxon>Metazoa</taxon>
        <taxon>Chordata</taxon>
        <taxon>Craniata</taxon>
        <taxon>Vertebrata</taxon>
        <taxon>Euteleostomi</taxon>
        <taxon>Actinopterygii</taxon>
        <taxon>Neopterygii</taxon>
        <taxon>Teleostei</taxon>
        <taxon>Protacanthopterygii</taxon>
        <taxon>Salmoniformes</taxon>
        <taxon>Salmonidae</taxon>
        <taxon>Salmoninae</taxon>
        <taxon>Salvelinus</taxon>
    </lineage>
</organism>
<dbReference type="KEGG" id="snh:120023146"/>
<evidence type="ECO:0000259" key="3">
    <source>
        <dbReference type="Pfam" id="PF09336"/>
    </source>
</evidence>
<evidence type="ECO:0000313" key="5">
    <source>
        <dbReference type="RefSeq" id="XP_038823069.1"/>
    </source>
</evidence>
<evidence type="ECO:0000256" key="1">
    <source>
        <dbReference type="ARBA" id="ARBA00022741"/>
    </source>
</evidence>
<evidence type="ECO:0000256" key="2">
    <source>
        <dbReference type="ARBA" id="ARBA00022840"/>
    </source>
</evidence>
<dbReference type="AlphaFoldDB" id="A0A8U0PFW9"/>
<dbReference type="Pfam" id="PF09336">
    <property type="entry name" value="Vps4_C"/>
    <property type="match status" value="1"/>
</dbReference>
<dbReference type="RefSeq" id="XP_038823069.1">
    <property type="nucleotide sequence ID" value="XM_038967141.1"/>
</dbReference>
<keyword evidence="4" id="KW-1185">Reference proteome</keyword>
<keyword evidence="2" id="KW-0067">ATP-binding</keyword>
<dbReference type="GO" id="GO:0005524">
    <property type="term" value="F:ATP binding"/>
    <property type="evidence" value="ECO:0007669"/>
    <property type="project" value="UniProtKB-KW"/>
</dbReference>
<sequence>MVRGPSCATSQLMVDDLLTPCSPGDPAAIELTWMDVPSAKLLEPIICMSDMLRSLSTTQPTVNMEVLFKVRKFTEDLEQEG</sequence>
<keyword evidence="1" id="KW-0547">Nucleotide-binding</keyword>
<accession>A0A8U0PFW9</accession>
<protein>
    <submittedName>
        <fullName evidence="5">Vacuolar protein sorting-associated protein 4B-like</fullName>
    </submittedName>
</protein>
<evidence type="ECO:0000313" key="4">
    <source>
        <dbReference type="Proteomes" id="UP000808372"/>
    </source>
</evidence>
<reference evidence="5" key="1">
    <citation type="submission" date="2025-08" db="UniProtKB">
        <authorList>
            <consortium name="RefSeq"/>
        </authorList>
    </citation>
    <scope>IDENTIFICATION</scope>
    <source>
        <tissue evidence="5">White muscle</tissue>
    </source>
</reference>